<organism evidence="1">
    <name type="scientific">Arundo donax</name>
    <name type="common">Giant reed</name>
    <name type="synonym">Donax arundinaceus</name>
    <dbReference type="NCBI Taxonomy" id="35708"/>
    <lineage>
        <taxon>Eukaryota</taxon>
        <taxon>Viridiplantae</taxon>
        <taxon>Streptophyta</taxon>
        <taxon>Embryophyta</taxon>
        <taxon>Tracheophyta</taxon>
        <taxon>Spermatophyta</taxon>
        <taxon>Magnoliopsida</taxon>
        <taxon>Liliopsida</taxon>
        <taxon>Poales</taxon>
        <taxon>Poaceae</taxon>
        <taxon>PACMAD clade</taxon>
        <taxon>Arundinoideae</taxon>
        <taxon>Arundineae</taxon>
        <taxon>Arundo</taxon>
    </lineage>
</organism>
<reference evidence="1" key="1">
    <citation type="submission" date="2014-09" db="EMBL/GenBank/DDBJ databases">
        <authorList>
            <person name="Magalhaes I.L.F."/>
            <person name="Oliveira U."/>
            <person name="Santos F.R."/>
            <person name="Vidigal T.H.D.A."/>
            <person name="Brescovit A.D."/>
            <person name="Santos A.J."/>
        </authorList>
    </citation>
    <scope>NUCLEOTIDE SEQUENCE</scope>
    <source>
        <tissue evidence="1">Shoot tissue taken approximately 20 cm above the soil surface</tissue>
    </source>
</reference>
<sequence length="52" mass="6003">MNQLGVVMHCKGYLKRSIHFLQCSIYPYELYLIDNQVPNLLVATSAHLLQII</sequence>
<protein>
    <submittedName>
        <fullName evidence="1">Uncharacterized protein</fullName>
    </submittedName>
</protein>
<dbReference type="EMBL" id="GBRH01194538">
    <property type="protein sequence ID" value="JAE03358.1"/>
    <property type="molecule type" value="Transcribed_RNA"/>
</dbReference>
<proteinExistence type="predicted"/>
<name>A0A0A9F4Z3_ARUDO</name>
<evidence type="ECO:0000313" key="1">
    <source>
        <dbReference type="EMBL" id="JAE03358.1"/>
    </source>
</evidence>
<reference evidence="1" key="2">
    <citation type="journal article" date="2015" name="Data Brief">
        <title>Shoot transcriptome of the giant reed, Arundo donax.</title>
        <authorList>
            <person name="Barrero R.A."/>
            <person name="Guerrero F.D."/>
            <person name="Moolhuijzen P."/>
            <person name="Goolsby J.A."/>
            <person name="Tidwell J."/>
            <person name="Bellgard S.E."/>
            <person name="Bellgard M.I."/>
        </authorList>
    </citation>
    <scope>NUCLEOTIDE SEQUENCE</scope>
    <source>
        <tissue evidence="1">Shoot tissue taken approximately 20 cm above the soil surface</tissue>
    </source>
</reference>
<accession>A0A0A9F4Z3</accession>
<dbReference type="AlphaFoldDB" id="A0A0A9F4Z3"/>